<dbReference type="InterPro" id="IPR011707">
    <property type="entry name" value="Cu-oxidase-like_N"/>
</dbReference>
<dbReference type="InterPro" id="IPR008972">
    <property type="entry name" value="Cupredoxin"/>
</dbReference>
<feature type="transmembrane region" description="Helical" evidence="3">
    <location>
        <begin position="92"/>
        <end position="109"/>
    </location>
</feature>
<evidence type="ECO:0000256" key="3">
    <source>
        <dbReference type="SAM" id="Phobius"/>
    </source>
</evidence>
<dbReference type="PATRIC" id="fig|512565.3.peg.7951"/>
<dbReference type="InterPro" id="IPR002355">
    <property type="entry name" value="Cu_oxidase_Cu_BS"/>
</dbReference>
<feature type="transmembrane region" description="Helical" evidence="3">
    <location>
        <begin position="68"/>
        <end position="85"/>
    </location>
</feature>
<dbReference type="PANTHER" id="PTHR11709">
    <property type="entry name" value="MULTI-COPPER OXIDASE"/>
    <property type="match status" value="1"/>
</dbReference>
<reference evidence="6 7" key="1">
    <citation type="submission" date="2012-02" db="EMBL/GenBank/DDBJ databases">
        <title>Complete genome sequence of Actinoplanes missouriensis 431 (= NBRC 102363).</title>
        <authorList>
            <person name="Ohnishi Y."/>
            <person name="Ishikawa J."/>
            <person name="Sekine M."/>
            <person name="Hosoyama A."/>
            <person name="Harada T."/>
            <person name="Narita H."/>
            <person name="Hata T."/>
            <person name="Konno Y."/>
            <person name="Tutikane K."/>
            <person name="Fujita N."/>
            <person name="Horinouchi S."/>
            <person name="Hayakawa M."/>
        </authorList>
    </citation>
    <scope>NUCLEOTIDE SEQUENCE [LARGE SCALE GENOMIC DNA]</scope>
    <source>
        <strain evidence="7">ATCC 14538 / DSM 43046 / CBS 188.64 / JCM 3121 / NBRC 102363 / NCIMB 12654 / NRRL B-3342 / UNCC 431</strain>
    </source>
</reference>
<dbReference type="Proteomes" id="UP000007882">
    <property type="component" value="Chromosome"/>
</dbReference>
<feature type="transmembrane region" description="Helical" evidence="3">
    <location>
        <begin position="115"/>
        <end position="140"/>
    </location>
</feature>
<dbReference type="Gene3D" id="2.60.40.420">
    <property type="entry name" value="Cupredoxins - blue copper proteins"/>
    <property type="match status" value="3"/>
</dbReference>
<keyword evidence="1" id="KW-0479">Metal-binding</keyword>
<evidence type="ECO:0000256" key="1">
    <source>
        <dbReference type="ARBA" id="ARBA00022723"/>
    </source>
</evidence>
<dbReference type="eggNOG" id="COG2132">
    <property type="taxonomic scope" value="Bacteria"/>
</dbReference>
<evidence type="ECO:0000313" key="7">
    <source>
        <dbReference type="Proteomes" id="UP000007882"/>
    </source>
</evidence>
<dbReference type="PROSITE" id="PS00080">
    <property type="entry name" value="MULTICOPPER_OXIDASE2"/>
    <property type="match status" value="1"/>
</dbReference>
<dbReference type="Pfam" id="PF07731">
    <property type="entry name" value="Cu-oxidase_2"/>
    <property type="match status" value="1"/>
</dbReference>
<keyword evidence="3" id="KW-0812">Transmembrane</keyword>
<dbReference type="GO" id="GO:0005507">
    <property type="term" value="F:copper ion binding"/>
    <property type="evidence" value="ECO:0007669"/>
    <property type="project" value="InterPro"/>
</dbReference>
<dbReference type="AlphaFoldDB" id="I0HJG5"/>
<dbReference type="GO" id="GO:0016491">
    <property type="term" value="F:oxidoreductase activity"/>
    <property type="evidence" value="ECO:0007669"/>
    <property type="project" value="UniProtKB-KW"/>
</dbReference>
<feature type="transmembrane region" description="Helical" evidence="3">
    <location>
        <begin position="152"/>
        <end position="172"/>
    </location>
</feature>
<protein>
    <submittedName>
        <fullName evidence="6">Putative multicopper oxidase</fullName>
    </submittedName>
</protein>
<dbReference type="InterPro" id="IPR045087">
    <property type="entry name" value="Cu-oxidase_fam"/>
</dbReference>
<gene>
    <name evidence="6" type="ordered locus">AMIS_79320</name>
</gene>
<accession>I0HJG5</accession>
<organism evidence="6 7">
    <name type="scientific">Actinoplanes missouriensis (strain ATCC 14538 / DSM 43046 / CBS 188.64 / JCM 3121 / NBRC 102363 / NCIMB 12654 / NRRL B-3342 / UNCC 431)</name>
    <dbReference type="NCBI Taxonomy" id="512565"/>
    <lineage>
        <taxon>Bacteria</taxon>
        <taxon>Bacillati</taxon>
        <taxon>Actinomycetota</taxon>
        <taxon>Actinomycetes</taxon>
        <taxon>Micromonosporales</taxon>
        <taxon>Micromonosporaceae</taxon>
        <taxon>Actinoplanes</taxon>
    </lineage>
</organism>
<feature type="domain" description="Plastocyanin-like" evidence="4">
    <location>
        <begin position="506"/>
        <end position="605"/>
    </location>
</feature>
<dbReference type="Pfam" id="PF07732">
    <property type="entry name" value="Cu-oxidase_3"/>
    <property type="match status" value="1"/>
</dbReference>
<evidence type="ECO:0000256" key="2">
    <source>
        <dbReference type="ARBA" id="ARBA00023002"/>
    </source>
</evidence>
<dbReference type="HOGENOM" id="CLU_009100_6_2_11"/>
<keyword evidence="2" id="KW-0560">Oxidoreductase</keyword>
<feature type="domain" description="Plastocyanin-like" evidence="5">
    <location>
        <begin position="212"/>
        <end position="325"/>
    </location>
</feature>
<sequence>MAEPLFITDLLLAAFAAVSAIPLGLRAARGRPTRWPLIITVLLVTARMAVTALLAAENWQLVTDRVVIGLPAAVLPLVAALAVTSRAVAHRIAAQIAAVGVFVSAYLAWVPQDPAARPLAVAIVLVILAATGVVASALLSRRGDDASPAARLPWLTGLTTLALVAAIAALYVQNQAPASAAGHDHHGIDIATLTGPRQGSPDVTFTLVAAHGKIKLTSGTEIDGLTLNGSSPGPVLRARQGQLVEVTLINTDVTEGVTLHWHGVDVPNAEDGVPGLTQDAVRPGGRHVYRFVPDRSGTFWYHTHRDSTENVARGLFGALLIDPPSGPATGTTHDTTLFTHQWPGGEDQVSALGTADTASTEHVAPRTPVRLRLINSSQDPQRIQITGAEHRVSAIDGNAVHEPGPLPSGGMLLLAAGGRYDVSFPMPATPVIVSLHTDGSATVPTRTLTPGAGGAAITPPTGDGPLFDPTHYGTPDATPGPAAPTRTQKFVLDNGFGFANGGFTWANTVNGASAPAIPTVMVDLGDTVRVRITNRGIIDHPMHLHGHRVRVLSRNGATADGSPWWTDTLNVAPGETYEITFTADNPGVWMDHCHNFEHAAGGMLWHLAYTGVAAPAHPAHDAE</sequence>
<dbReference type="STRING" id="512565.AMIS_79320"/>
<dbReference type="KEGG" id="ams:AMIS_79320"/>
<dbReference type="RefSeq" id="WP_014448034.1">
    <property type="nucleotide sequence ID" value="NC_017093.1"/>
</dbReference>
<keyword evidence="3" id="KW-0472">Membrane</keyword>
<evidence type="ECO:0000259" key="4">
    <source>
        <dbReference type="Pfam" id="PF07731"/>
    </source>
</evidence>
<name>I0HJG5_ACTM4</name>
<keyword evidence="7" id="KW-1185">Reference proteome</keyword>
<dbReference type="SUPFAM" id="SSF49503">
    <property type="entry name" value="Cupredoxins"/>
    <property type="match status" value="3"/>
</dbReference>
<proteinExistence type="predicted"/>
<dbReference type="InterPro" id="IPR011706">
    <property type="entry name" value="Cu-oxidase_C"/>
</dbReference>
<dbReference type="OrthoDB" id="345021at2"/>
<evidence type="ECO:0000313" key="6">
    <source>
        <dbReference type="EMBL" id="BAL93152.1"/>
    </source>
</evidence>
<dbReference type="EMBL" id="AP012319">
    <property type="protein sequence ID" value="BAL93152.1"/>
    <property type="molecule type" value="Genomic_DNA"/>
</dbReference>
<evidence type="ECO:0000259" key="5">
    <source>
        <dbReference type="Pfam" id="PF07732"/>
    </source>
</evidence>
<dbReference type="CDD" id="cd04202">
    <property type="entry name" value="CuRO_D2_2dMcoN_like"/>
    <property type="match status" value="1"/>
</dbReference>
<keyword evidence="3" id="KW-1133">Transmembrane helix</keyword>
<feature type="transmembrane region" description="Helical" evidence="3">
    <location>
        <begin position="37"/>
        <end position="56"/>
    </location>
</feature>
<feature type="transmembrane region" description="Helical" evidence="3">
    <location>
        <begin position="6"/>
        <end position="25"/>
    </location>
</feature>